<evidence type="ECO:0000313" key="1">
    <source>
        <dbReference type="EMBL" id="EJK47653.1"/>
    </source>
</evidence>
<proteinExistence type="predicted"/>
<accession>K0R3V4</accession>
<protein>
    <submittedName>
        <fullName evidence="1">Uncharacterized protein</fullName>
    </submittedName>
</protein>
<gene>
    <name evidence="1" type="ORF">THAOC_33611</name>
</gene>
<evidence type="ECO:0000313" key="2">
    <source>
        <dbReference type="Proteomes" id="UP000266841"/>
    </source>
</evidence>
<keyword evidence="2" id="KW-1185">Reference proteome</keyword>
<sequence>MELRVRDPRLLIGADEADDGQCGRKGLAGAGLDFAHGHDEVRKQAATFSHEDRVPSHLVGIRVGLHDLHGQFLDEAAVVRVGELSSHLKLLHGLPILLHAFLNHAGEDGGFDLGDELRAVILLGLVDGGVDLTSLSASPSTLTLMVADKLILLPCGQYFSHSVTQGL</sequence>
<dbReference type="AlphaFoldDB" id="K0R3V4"/>
<comment type="caution">
    <text evidence="1">The sequence shown here is derived from an EMBL/GenBank/DDBJ whole genome shotgun (WGS) entry which is preliminary data.</text>
</comment>
<organism evidence="1 2">
    <name type="scientific">Thalassiosira oceanica</name>
    <name type="common">Marine diatom</name>
    <dbReference type="NCBI Taxonomy" id="159749"/>
    <lineage>
        <taxon>Eukaryota</taxon>
        <taxon>Sar</taxon>
        <taxon>Stramenopiles</taxon>
        <taxon>Ochrophyta</taxon>
        <taxon>Bacillariophyta</taxon>
        <taxon>Coscinodiscophyceae</taxon>
        <taxon>Thalassiosirophycidae</taxon>
        <taxon>Thalassiosirales</taxon>
        <taxon>Thalassiosiraceae</taxon>
        <taxon>Thalassiosira</taxon>
    </lineage>
</organism>
<reference evidence="1 2" key="1">
    <citation type="journal article" date="2012" name="Genome Biol.">
        <title>Genome and low-iron response of an oceanic diatom adapted to chronic iron limitation.</title>
        <authorList>
            <person name="Lommer M."/>
            <person name="Specht M."/>
            <person name="Roy A.S."/>
            <person name="Kraemer L."/>
            <person name="Andreson R."/>
            <person name="Gutowska M.A."/>
            <person name="Wolf J."/>
            <person name="Bergner S.V."/>
            <person name="Schilhabel M.B."/>
            <person name="Klostermeier U.C."/>
            <person name="Beiko R.G."/>
            <person name="Rosenstiel P."/>
            <person name="Hippler M."/>
            <person name="Laroche J."/>
        </authorList>
    </citation>
    <scope>NUCLEOTIDE SEQUENCE [LARGE SCALE GENOMIC DNA]</scope>
    <source>
        <strain evidence="1 2">CCMP1005</strain>
    </source>
</reference>
<dbReference type="Proteomes" id="UP000266841">
    <property type="component" value="Unassembled WGS sequence"/>
</dbReference>
<name>K0R3V4_THAOC</name>
<dbReference type="EMBL" id="AGNL01046753">
    <property type="protein sequence ID" value="EJK47653.1"/>
    <property type="molecule type" value="Genomic_DNA"/>
</dbReference>